<dbReference type="PANTHER" id="PTHR34981:SF1">
    <property type="entry name" value="CELL DIVISION PROTEIN ZAPA"/>
    <property type="match status" value="1"/>
</dbReference>
<dbReference type="InterPro" id="IPR007838">
    <property type="entry name" value="Cell_div_ZapA-like"/>
</dbReference>
<keyword evidence="5" id="KW-0717">Septation</keyword>
<dbReference type="Pfam" id="PF05164">
    <property type="entry name" value="ZapA"/>
    <property type="match status" value="1"/>
</dbReference>
<evidence type="ECO:0000256" key="6">
    <source>
        <dbReference type="ARBA" id="ARBA00023306"/>
    </source>
</evidence>
<dbReference type="GO" id="GO:0030428">
    <property type="term" value="C:cell septum"/>
    <property type="evidence" value="ECO:0007669"/>
    <property type="project" value="TreeGrafter"/>
</dbReference>
<feature type="region of interest" description="Disordered" evidence="10">
    <location>
        <begin position="68"/>
        <end position="88"/>
    </location>
</feature>
<dbReference type="Proteomes" id="UP000233332">
    <property type="component" value="Unassembled WGS sequence"/>
</dbReference>
<comment type="subunit">
    <text evidence="8">Homodimer. Interacts with FtsZ.</text>
</comment>
<dbReference type="GO" id="GO:0000917">
    <property type="term" value="P:division septum assembly"/>
    <property type="evidence" value="ECO:0007669"/>
    <property type="project" value="UniProtKB-KW"/>
</dbReference>
<keyword evidence="4 11" id="KW-0132">Cell division</keyword>
<keyword evidence="6" id="KW-0131">Cell cycle</keyword>
<dbReference type="AlphaFoldDB" id="A0A2N3L2I2"/>
<evidence type="ECO:0000256" key="2">
    <source>
        <dbReference type="ARBA" id="ARBA00015195"/>
    </source>
</evidence>
<dbReference type="Gene3D" id="3.30.160.880">
    <property type="entry name" value="Cell division protein ZapA protomer, N-terminal domain"/>
    <property type="match status" value="1"/>
</dbReference>
<proteinExistence type="predicted"/>
<comment type="caution">
    <text evidence="11">The sequence shown here is derived from an EMBL/GenBank/DDBJ whole genome shotgun (WGS) entry which is preliminary data.</text>
</comment>
<evidence type="ECO:0000256" key="5">
    <source>
        <dbReference type="ARBA" id="ARBA00023210"/>
    </source>
</evidence>
<evidence type="ECO:0000256" key="3">
    <source>
        <dbReference type="ARBA" id="ARBA00022490"/>
    </source>
</evidence>
<dbReference type="GO" id="GO:0005829">
    <property type="term" value="C:cytosol"/>
    <property type="evidence" value="ECO:0007669"/>
    <property type="project" value="TreeGrafter"/>
</dbReference>
<comment type="function">
    <text evidence="7">Activator of cell division through the inhibition of FtsZ GTPase activity, therefore promoting FtsZ assembly into bundles of protofilaments necessary for the formation of the division Z ring. It is recruited early at mid-cell but it is not essential for cell division.</text>
</comment>
<protein>
    <recommendedName>
        <fullName evidence="2">Cell division protein ZapA</fullName>
    </recommendedName>
    <alternativeName>
        <fullName evidence="9">Z ring-associated protein ZapA</fullName>
    </alternativeName>
</protein>
<reference evidence="11 12" key="1">
    <citation type="submission" date="2017-09" db="EMBL/GenBank/DDBJ databases">
        <title>Biodiversity and function of Thalassospira species in the particle-attached aromatic-hydrocarbon-degrading consortia from the surface seawater of the China South Sea.</title>
        <authorList>
            <person name="Dong C."/>
            <person name="Lai Q."/>
            <person name="Shao Z."/>
        </authorList>
    </citation>
    <scope>NUCLEOTIDE SEQUENCE [LARGE SCALE GENOMIC DNA]</scope>
    <source>
        <strain evidence="11 12">139Z-12</strain>
    </source>
</reference>
<keyword evidence="3" id="KW-0963">Cytoplasm</keyword>
<dbReference type="GO" id="GO:0032153">
    <property type="term" value="C:cell division site"/>
    <property type="evidence" value="ECO:0007669"/>
    <property type="project" value="TreeGrafter"/>
</dbReference>
<evidence type="ECO:0000313" key="11">
    <source>
        <dbReference type="EMBL" id="PKR57021.1"/>
    </source>
</evidence>
<dbReference type="InterPro" id="IPR042233">
    <property type="entry name" value="Cell_div_ZapA_N"/>
</dbReference>
<evidence type="ECO:0000313" key="12">
    <source>
        <dbReference type="Proteomes" id="UP000233332"/>
    </source>
</evidence>
<keyword evidence="12" id="KW-1185">Reference proteome</keyword>
<dbReference type="GO" id="GO:0043093">
    <property type="term" value="P:FtsZ-dependent cytokinesis"/>
    <property type="evidence" value="ECO:0007669"/>
    <property type="project" value="TreeGrafter"/>
</dbReference>
<dbReference type="EMBL" id="NXGX01000008">
    <property type="protein sequence ID" value="PKR57021.1"/>
    <property type="molecule type" value="Genomic_DNA"/>
</dbReference>
<organism evidence="11 12">
    <name type="scientific">Thalassospira lohafexi</name>
    <dbReference type="NCBI Taxonomy" id="744227"/>
    <lineage>
        <taxon>Bacteria</taxon>
        <taxon>Pseudomonadati</taxon>
        <taxon>Pseudomonadota</taxon>
        <taxon>Alphaproteobacteria</taxon>
        <taxon>Rhodospirillales</taxon>
        <taxon>Thalassospiraceae</taxon>
        <taxon>Thalassospira</taxon>
    </lineage>
</organism>
<evidence type="ECO:0000256" key="7">
    <source>
        <dbReference type="ARBA" id="ARBA00024910"/>
    </source>
</evidence>
<dbReference type="SUPFAM" id="SSF102829">
    <property type="entry name" value="Cell division protein ZapA-like"/>
    <property type="match status" value="1"/>
</dbReference>
<evidence type="ECO:0000256" key="1">
    <source>
        <dbReference type="ARBA" id="ARBA00004496"/>
    </source>
</evidence>
<evidence type="ECO:0000256" key="9">
    <source>
        <dbReference type="ARBA" id="ARBA00033158"/>
    </source>
</evidence>
<dbReference type="GO" id="GO:0000921">
    <property type="term" value="P:septin ring assembly"/>
    <property type="evidence" value="ECO:0007669"/>
    <property type="project" value="TreeGrafter"/>
</dbReference>
<dbReference type="PANTHER" id="PTHR34981">
    <property type="entry name" value="CELL DIVISION PROTEIN ZAPA"/>
    <property type="match status" value="1"/>
</dbReference>
<accession>A0A2N3L2I2</accession>
<dbReference type="RefSeq" id="WP_101304514.1">
    <property type="nucleotide sequence ID" value="NZ_NXGX01000008.1"/>
</dbReference>
<evidence type="ECO:0000256" key="4">
    <source>
        <dbReference type="ARBA" id="ARBA00022618"/>
    </source>
</evidence>
<dbReference type="InterPro" id="IPR036192">
    <property type="entry name" value="Cell_div_ZapA-like_sf"/>
</dbReference>
<gene>
    <name evidence="11" type="ORF">COO92_18785</name>
</gene>
<name>A0A2N3L2I2_9PROT</name>
<evidence type="ECO:0000256" key="10">
    <source>
        <dbReference type="SAM" id="MobiDB-lite"/>
    </source>
</evidence>
<sequence length="115" mass="12384">MAQVSIRINGRSYDIACDDGQEERIHSLANYVDERVKEISGAVGQIGEQRLLVMTSLLIADELGDAHEQLRAPKPEQPTVAEPGSLSAAESDALAENIENMAGRIEGIAAKLIKD</sequence>
<evidence type="ECO:0000256" key="8">
    <source>
        <dbReference type="ARBA" id="ARBA00026068"/>
    </source>
</evidence>
<comment type="subcellular location">
    <subcellularLocation>
        <location evidence="1">Cytoplasm</location>
    </subcellularLocation>
</comment>